<accession>E2BCS9</accession>
<evidence type="ECO:0000313" key="1">
    <source>
        <dbReference type="EMBL" id="EFN86493.1"/>
    </source>
</evidence>
<dbReference type="Proteomes" id="UP000008237">
    <property type="component" value="Unassembled WGS sequence"/>
</dbReference>
<organism evidence="2">
    <name type="scientific">Harpegnathos saltator</name>
    <name type="common">Jerdon's jumping ant</name>
    <dbReference type="NCBI Taxonomy" id="610380"/>
    <lineage>
        <taxon>Eukaryota</taxon>
        <taxon>Metazoa</taxon>
        <taxon>Ecdysozoa</taxon>
        <taxon>Arthropoda</taxon>
        <taxon>Hexapoda</taxon>
        <taxon>Insecta</taxon>
        <taxon>Pterygota</taxon>
        <taxon>Neoptera</taxon>
        <taxon>Endopterygota</taxon>
        <taxon>Hymenoptera</taxon>
        <taxon>Apocrita</taxon>
        <taxon>Aculeata</taxon>
        <taxon>Formicoidea</taxon>
        <taxon>Formicidae</taxon>
        <taxon>Ponerinae</taxon>
        <taxon>Ponerini</taxon>
        <taxon>Harpegnathos</taxon>
    </lineage>
</organism>
<proteinExistence type="predicted"/>
<name>E2BCS9_HARSA</name>
<gene>
    <name evidence="1" type="ORF">EAI_01218</name>
</gene>
<feature type="non-terminal residue" evidence="1">
    <location>
        <position position="1"/>
    </location>
</feature>
<reference evidence="1 2" key="1">
    <citation type="journal article" date="2010" name="Science">
        <title>Genomic comparison of the ants Camponotus floridanus and Harpegnathos saltator.</title>
        <authorList>
            <person name="Bonasio R."/>
            <person name="Zhang G."/>
            <person name="Ye C."/>
            <person name="Mutti N.S."/>
            <person name="Fang X."/>
            <person name="Qin N."/>
            <person name="Donahue G."/>
            <person name="Yang P."/>
            <person name="Li Q."/>
            <person name="Li C."/>
            <person name="Zhang P."/>
            <person name="Huang Z."/>
            <person name="Berger S.L."/>
            <person name="Reinberg D."/>
            <person name="Wang J."/>
            <person name="Liebig J."/>
        </authorList>
    </citation>
    <scope>NUCLEOTIDE SEQUENCE [LARGE SCALE GENOMIC DNA]</scope>
    <source>
        <strain evidence="1 2">R22 G/1</strain>
    </source>
</reference>
<protein>
    <submittedName>
        <fullName evidence="1">Uncharacterized protein</fullName>
    </submittedName>
</protein>
<evidence type="ECO:0000313" key="2">
    <source>
        <dbReference type="Proteomes" id="UP000008237"/>
    </source>
</evidence>
<dbReference type="InParanoid" id="E2BCS9"/>
<keyword evidence="2" id="KW-1185">Reference proteome</keyword>
<dbReference type="AlphaFoldDB" id="E2BCS9"/>
<dbReference type="EMBL" id="GL447382">
    <property type="protein sequence ID" value="EFN86493.1"/>
    <property type="molecule type" value="Genomic_DNA"/>
</dbReference>
<feature type="non-terminal residue" evidence="1">
    <location>
        <position position="34"/>
    </location>
</feature>
<sequence>TRNISIAMLNNAFQSFRKRLQFYAHFDEQHFENI</sequence>